<feature type="domain" description="Rho-GAP" evidence="4">
    <location>
        <begin position="114"/>
        <end position="412"/>
    </location>
</feature>
<dbReference type="Gene3D" id="1.10.555.10">
    <property type="entry name" value="Rho GTPase activation protein"/>
    <property type="match status" value="1"/>
</dbReference>
<accession>A0A1D2VEY7</accession>
<dbReference type="SUPFAM" id="SSF48350">
    <property type="entry name" value="GTPase activation domain, GAP"/>
    <property type="match status" value="1"/>
</dbReference>
<dbReference type="Pfam" id="PF00620">
    <property type="entry name" value="RhoGAP"/>
    <property type="match status" value="1"/>
</dbReference>
<dbReference type="PROSITE" id="PS50238">
    <property type="entry name" value="RHOGAP"/>
    <property type="match status" value="1"/>
</dbReference>
<dbReference type="InterPro" id="IPR051025">
    <property type="entry name" value="RhoGAP"/>
</dbReference>
<evidence type="ECO:0000256" key="3">
    <source>
        <dbReference type="SAM" id="Phobius"/>
    </source>
</evidence>
<dbReference type="SMART" id="SM00324">
    <property type="entry name" value="RhoGAP"/>
    <property type="match status" value="1"/>
</dbReference>
<name>A0A1D2VEY7_9ASCO</name>
<dbReference type="Proteomes" id="UP000095038">
    <property type="component" value="Unassembled WGS sequence"/>
</dbReference>
<feature type="compositionally biased region" description="Low complexity" evidence="2">
    <location>
        <begin position="469"/>
        <end position="486"/>
    </location>
</feature>
<feature type="compositionally biased region" description="Polar residues" evidence="2">
    <location>
        <begin position="689"/>
        <end position="709"/>
    </location>
</feature>
<dbReference type="PANTHER" id="PTHR15228:SF25">
    <property type="entry name" value="F-BAR DOMAIN-CONTAINING PROTEIN"/>
    <property type="match status" value="1"/>
</dbReference>
<dbReference type="AlphaFoldDB" id="A0A1D2VEY7"/>
<dbReference type="RefSeq" id="XP_020046565.1">
    <property type="nucleotide sequence ID" value="XM_020191840.1"/>
</dbReference>
<keyword evidence="3" id="KW-0472">Membrane</keyword>
<keyword evidence="1" id="KW-0343">GTPase activation</keyword>
<dbReference type="InParanoid" id="A0A1D2VEY7"/>
<evidence type="ECO:0000259" key="4">
    <source>
        <dbReference type="PROSITE" id="PS50238"/>
    </source>
</evidence>
<dbReference type="GO" id="GO:0005096">
    <property type="term" value="F:GTPase activator activity"/>
    <property type="evidence" value="ECO:0007669"/>
    <property type="project" value="UniProtKB-KW"/>
</dbReference>
<evidence type="ECO:0000256" key="2">
    <source>
        <dbReference type="SAM" id="MobiDB-lite"/>
    </source>
</evidence>
<keyword evidence="3" id="KW-1133">Transmembrane helix</keyword>
<dbReference type="PANTHER" id="PTHR15228">
    <property type="entry name" value="SPERMATHECAL PHYSIOLOGY VARIANT"/>
    <property type="match status" value="1"/>
</dbReference>
<evidence type="ECO:0000313" key="6">
    <source>
        <dbReference type="Proteomes" id="UP000095038"/>
    </source>
</evidence>
<dbReference type="InterPro" id="IPR008936">
    <property type="entry name" value="Rho_GTPase_activation_prot"/>
</dbReference>
<gene>
    <name evidence="5" type="ORF">ASCRUDRAFT_70796</name>
</gene>
<protein>
    <recommendedName>
        <fullName evidence="4">Rho-GAP domain-containing protein</fullName>
    </recommendedName>
</protein>
<sequence>MSSPDPSLFGLALDKVPRADYLLKFLKANHTQAIRIVLNLPIIVISIIEYLILNNFFLKPAIFRKSGNSRSITILQKYFNTFYQDLLKQNIDLNHIDPSILKSVSINSINDHQIKLQKDLIQHNAIIRSNTAAQNSNKSVNIEALKNKNDFKSKILLFFYKLFGSNNNDLNKTKSSNSNISPNNSASNFQQYSILNSEKDIIQINPYDVANLFNRYLNKLPCPIITNEITSVLIQSITENDNLIHLTEFLKKNSNVSLSLNNLNDQSSAYSTDIQNLLDTISSIFLKELPKLNFHLLILMIDLFSGFNGDSRINQNDIYQSSRMNSYNISIIFQPCFFTNKHSFNTFDLSNFKKQSQPSQPSQSLVDNPNISIPQEKKKVSLKDLIDASNMDEFNYQKLILKLLIDNKSYFFNLIYKIYKSDINLQSKKLFIFIEYVLSNNNIPNNNIQNYRIHPSRIPPDYPEHPDSNNNQNNQNNQNNPNLPQLMGQINLETSSNQFNNHDQFQFEKQNINQNQNQFPTPTPTPIPIPILIPAQNQLTVDNQHLNTFQNHSPIHTPNQNQFPNLSPIQTQTSIQSPIQHSNYSSSLNDLISNQNQNQHQNQIYINYPCQNNSQHFIQNNSQTLTQSPNISQTFTQNSTQNSIQYPTQTQHHIQNPINVNAPNFAPSNPVPDLTHIGYPPQNDAPYLAQNSVQNSDHTPEQTPEQNLNPPAHPSAQEPIPPTIQ</sequence>
<keyword evidence="3" id="KW-0812">Transmembrane</keyword>
<dbReference type="GO" id="GO:0007165">
    <property type="term" value="P:signal transduction"/>
    <property type="evidence" value="ECO:0007669"/>
    <property type="project" value="InterPro"/>
</dbReference>
<proteinExistence type="predicted"/>
<dbReference type="InterPro" id="IPR000198">
    <property type="entry name" value="RhoGAP_dom"/>
</dbReference>
<dbReference type="GeneID" id="30965476"/>
<feature type="transmembrane region" description="Helical" evidence="3">
    <location>
        <begin position="33"/>
        <end position="53"/>
    </location>
</feature>
<feature type="region of interest" description="Disordered" evidence="2">
    <location>
        <begin position="451"/>
        <end position="486"/>
    </location>
</feature>
<evidence type="ECO:0000256" key="1">
    <source>
        <dbReference type="ARBA" id="ARBA00022468"/>
    </source>
</evidence>
<dbReference type="EMBL" id="KV454482">
    <property type="protein sequence ID" value="ODV60258.1"/>
    <property type="molecule type" value="Genomic_DNA"/>
</dbReference>
<reference evidence="6" key="1">
    <citation type="submission" date="2016-05" db="EMBL/GenBank/DDBJ databases">
        <title>Comparative genomics of biotechnologically important yeasts.</title>
        <authorList>
            <consortium name="DOE Joint Genome Institute"/>
            <person name="Riley R."/>
            <person name="Haridas S."/>
            <person name="Wolfe K.H."/>
            <person name="Lopes M.R."/>
            <person name="Hittinger C.T."/>
            <person name="Goker M."/>
            <person name="Salamov A."/>
            <person name="Wisecaver J."/>
            <person name="Long T.M."/>
            <person name="Aerts A.L."/>
            <person name="Barry K."/>
            <person name="Choi C."/>
            <person name="Clum A."/>
            <person name="Coughlan A.Y."/>
            <person name="Deshpande S."/>
            <person name="Douglass A.P."/>
            <person name="Hanson S.J."/>
            <person name="Klenk H.-P."/>
            <person name="Labutti K."/>
            <person name="Lapidus A."/>
            <person name="Lindquist E."/>
            <person name="Lipzen A."/>
            <person name="Meier-Kolthoff J.P."/>
            <person name="Ohm R.A."/>
            <person name="Otillar R.P."/>
            <person name="Pangilinan J."/>
            <person name="Peng Y."/>
            <person name="Rokas A."/>
            <person name="Rosa C.A."/>
            <person name="Scheuner C."/>
            <person name="Sibirny A.A."/>
            <person name="Slot J.C."/>
            <person name="Stielow J.B."/>
            <person name="Sun H."/>
            <person name="Kurtzman C.P."/>
            <person name="Blackwell M."/>
            <person name="Grigoriev I.V."/>
            <person name="Jeffries T.W."/>
        </authorList>
    </citation>
    <scope>NUCLEOTIDE SEQUENCE [LARGE SCALE GENOMIC DNA]</scope>
    <source>
        <strain evidence="6">DSM 1968</strain>
    </source>
</reference>
<evidence type="ECO:0000313" key="5">
    <source>
        <dbReference type="EMBL" id="ODV60258.1"/>
    </source>
</evidence>
<organism evidence="5 6">
    <name type="scientific">Ascoidea rubescens DSM 1968</name>
    <dbReference type="NCBI Taxonomy" id="1344418"/>
    <lineage>
        <taxon>Eukaryota</taxon>
        <taxon>Fungi</taxon>
        <taxon>Dikarya</taxon>
        <taxon>Ascomycota</taxon>
        <taxon>Saccharomycotina</taxon>
        <taxon>Saccharomycetes</taxon>
        <taxon>Ascoideaceae</taxon>
        <taxon>Ascoidea</taxon>
    </lineage>
</organism>
<keyword evidence="6" id="KW-1185">Reference proteome</keyword>
<feature type="region of interest" description="Disordered" evidence="2">
    <location>
        <begin position="658"/>
        <end position="725"/>
    </location>
</feature>